<dbReference type="GeneID" id="19326471"/>
<proteinExistence type="predicted"/>
<keyword evidence="4" id="KW-0443">Lipid metabolism</keyword>
<evidence type="ECO:0000256" key="4">
    <source>
        <dbReference type="ARBA" id="ARBA00023098"/>
    </source>
</evidence>
<evidence type="ECO:0000256" key="5">
    <source>
        <dbReference type="SAM" id="MobiDB-lite"/>
    </source>
</evidence>
<dbReference type="RefSeq" id="XP_007916607.1">
    <property type="nucleotide sequence ID" value="XM_007918416.1"/>
</dbReference>
<dbReference type="GO" id="GO:0016042">
    <property type="term" value="P:lipid catabolic process"/>
    <property type="evidence" value="ECO:0007669"/>
    <property type="project" value="UniProtKB-KW"/>
</dbReference>
<reference evidence="7" key="1">
    <citation type="journal article" date="2013" name="Genome Announc.">
        <title>Draft genome sequence of the ascomycete Phaeoacremonium aleophilum strain UCR-PA7, a causal agent of the esca disease complex in grapevines.</title>
        <authorList>
            <person name="Blanco-Ulate B."/>
            <person name="Rolshausen P."/>
            <person name="Cantu D."/>
        </authorList>
    </citation>
    <scope>NUCLEOTIDE SEQUENCE [LARGE SCALE GENOMIC DNA]</scope>
    <source>
        <strain evidence="7">UCR-PA7</strain>
    </source>
</reference>
<evidence type="ECO:0000313" key="7">
    <source>
        <dbReference type="Proteomes" id="UP000014074"/>
    </source>
</evidence>
<accession>R8BH66</accession>
<protein>
    <recommendedName>
        <fullName evidence="1">1-alkyl-2-acetylglycerophosphocholine esterase</fullName>
        <ecNumber evidence="1">3.1.1.47</ecNumber>
    </recommendedName>
</protein>
<dbReference type="EMBL" id="KB933203">
    <property type="protein sequence ID" value="EON98653.1"/>
    <property type="molecule type" value="Genomic_DNA"/>
</dbReference>
<keyword evidence="2 6" id="KW-0378">Hydrolase</keyword>
<dbReference type="HOGENOM" id="CLU_081070_0_0_1"/>
<dbReference type="Proteomes" id="UP000014074">
    <property type="component" value="Unassembled WGS sequence"/>
</dbReference>
<dbReference type="PANTHER" id="PTHR10272">
    <property type="entry name" value="PLATELET-ACTIVATING FACTOR ACETYLHYDROLASE"/>
    <property type="match status" value="1"/>
</dbReference>
<dbReference type="OrthoDB" id="2363873at2759"/>
<sequence>MFGGHSFGAASIVQFLKSTYYAGTSELSAIKEPLFTPALDSRLHAQITPRNLTVLLDMWCFPLLAESTAALYHLPLPVYADVPSAPGGSALLAVESDTFYKWTEHLHVTARVLSPEPSAPVVTPGAYERPESRVKLPEPNFFYCQNSAHLNQSDFGVLFPWLTKKVFGSEEPERALRLNMRAILQLLRVNGVPVARTWVGDLVDGCDEGKLGVQDASGDKGLDDGIQDDKAIFDRSNSGVVEAWSWIDIVGMGSESDDSGKSSQPEGVEGEREMEGEIEPQLSVEATAGTISATVSAAA</sequence>
<dbReference type="KEGG" id="tmn:UCRPA7_5872"/>
<feature type="region of interest" description="Disordered" evidence="5">
    <location>
        <begin position="253"/>
        <end position="289"/>
    </location>
</feature>
<dbReference type="PANTHER" id="PTHR10272:SF7">
    <property type="entry name" value="PHOSPHOLIPASE-RELATED"/>
    <property type="match status" value="1"/>
</dbReference>
<dbReference type="Gene3D" id="3.40.50.1820">
    <property type="entry name" value="alpha/beta hydrolase"/>
    <property type="match status" value="1"/>
</dbReference>
<dbReference type="GO" id="GO:0003847">
    <property type="term" value="F:1-alkyl-2-acetylglycerophosphocholine esterase activity"/>
    <property type="evidence" value="ECO:0007669"/>
    <property type="project" value="UniProtKB-EC"/>
</dbReference>
<keyword evidence="3" id="KW-0442">Lipid degradation</keyword>
<dbReference type="InterPro" id="IPR029058">
    <property type="entry name" value="AB_hydrolase_fold"/>
</dbReference>
<evidence type="ECO:0000256" key="3">
    <source>
        <dbReference type="ARBA" id="ARBA00022963"/>
    </source>
</evidence>
<organism evidence="6 7">
    <name type="scientific">Phaeoacremonium minimum (strain UCR-PA7)</name>
    <name type="common">Esca disease fungus</name>
    <name type="synonym">Togninia minima</name>
    <dbReference type="NCBI Taxonomy" id="1286976"/>
    <lineage>
        <taxon>Eukaryota</taxon>
        <taxon>Fungi</taxon>
        <taxon>Dikarya</taxon>
        <taxon>Ascomycota</taxon>
        <taxon>Pezizomycotina</taxon>
        <taxon>Sordariomycetes</taxon>
        <taxon>Sordariomycetidae</taxon>
        <taxon>Togniniales</taxon>
        <taxon>Togniniaceae</taxon>
        <taxon>Phaeoacremonium</taxon>
    </lineage>
</organism>
<dbReference type="eggNOG" id="KOG3847">
    <property type="taxonomic scope" value="Eukaryota"/>
</dbReference>
<evidence type="ECO:0000256" key="2">
    <source>
        <dbReference type="ARBA" id="ARBA00022801"/>
    </source>
</evidence>
<evidence type="ECO:0000256" key="1">
    <source>
        <dbReference type="ARBA" id="ARBA00013201"/>
    </source>
</evidence>
<dbReference type="EC" id="3.1.1.47" evidence="1"/>
<name>R8BH66_PHAM7</name>
<gene>
    <name evidence="6" type="ORF">UCRPA7_5872</name>
</gene>
<dbReference type="AlphaFoldDB" id="R8BH66"/>
<evidence type="ECO:0000313" key="6">
    <source>
        <dbReference type="EMBL" id="EON98653.1"/>
    </source>
</evidence>
<keyword evidence="7" id="KW-1185">Reference proteome</keyword>